<evidence type="ECO:0000256" key="5">
    <source>
        <dbReference type="ARBA" id="ARBA00022741"/>
    </source>
</evidence>
<dbReference type="Pfam" id="PF09439">
    <property type="entry name" value="SRPRB"/>
    <property type="match status" value="1"/>
</dbReference>
<accession>A0A177A7S2</accession>
<evidence type="ECO:0000256" key="9">
    <source>
        <dbReference type="ARBA" id="ARBA00023136"/>
    </source>
</evidence>
<dbReference type="InterPro" id="IPR019009">
    <property type="entry name" value="SRP_receptor_beta_su"/>
</dbReference>
<keyword evidence="4 11" id="KW-0812">Transmembrane</keyword>
<evidence type="ECO:0000313" key="12">
    <source>
        <dbReference type="EMBL" id="OAF57084.1"/>
    </source>
</evidence>
<keyword evidence="5" id="KW-0547">Nucleotide-binding</keyword>
<dbReference type="Proteomes" id="UP000077154">
    <property type="component" value="Unassembled WGS sequence"/>
</dbReference>
<evidence type="ECO:0000256" key="3">
    <source>
        <dbReference type="ARBA" id="ARBA00020256"/>
    </source>
</evidence>
<evidence type="ECO:0000256" key="11">
    <source>
        <dbReference type="SAM" id="Phobius"/>
    </source>
</evidence>
<dbReference type="AlphaFoldDB" id="A0A177A7S2"/>
<comment type="similarity">
    <text evidence="2">Belongs to the SRP receptor beta subunit family.</text>
</comment>
<evidence type="ECO:0000256" key="6">
    <source>
        <dbReference type="ARBA" id="ARBA00022824"/>
    </source>
</evidence>
<keyword evidence="9 11" id="KW-0472">Membrane</keyword>
<dbReference type="SUPFAM" id="SSF52540">
    <property type="entry name" value="P-loop containing nucleoside triphosphate hydrolases"/>
    <property type="match status" value="1"/>
</dbReference>
<evidence type="ECO:0000256" key="1">
    <source>
        <dbReference type="ARBA" id="ARBA00004389"/>
    </source>
</evidence>
<dbReference type="Gene3D" id="3.40.50.300">
    <property type="entry name" value="P-loop containing nucleotide triphosphate hydrolases"/>
    <property type="match status" value="1"/>
</dbReference>
<dbReference type="VEuPathDB" id="FungiDB:GMDG_02255"/>
<feature type="transmembrane region" description="Helical" evidence="11">
    <location>
        <begin position="17"/>
        <end position="37"/>
    </location>
</feature>
<keyword evidence="10" id="KW-0675">Receptor</keyword>
<keyword evidence="7 11" id="KW-1133">Transmembrane helix</keyword>
<name>A0A177A7S2_9PEZI</name>
<keyword evidence="8" id="KW-0342">GTP-binding</keyword>
<evidence type="ECO:0000256" key="8">
    <source>
        <dbReference type="ARBA" id="ARBA00023134"/>
    </source>
</evidence>
<dbReference type="GeneID" id="36288952"/>
<dbReference type="RefSeq" id="XP_024322375.1">
    <property type="nucleotide sequence ID" value="XM_024469497.1"/>
</dbReference>
<sequence>MSKITQLAEALLSPSPLGFLFALIVVISVPILLHAFLSRGSSVAAPPSILLIGPSGSGKTSLQTLFERGKSAPTHTSQTPLVAECALPVGITAASAKYRSANDPSHRVREKFLLIDTPGHGKLHHYAFSAVANTQNLKGIIFVVDAANLPAGDEGLRQAAEYLHDTLLLLQKRLTNIKSSKALKGIEVLIAANKMDLFTAQPSAIVRSLLEKEIGKVRTSKSKGLLESCIETAGDLDDVDSDDWLGESGSSQFKFEQLDEFNITTEVAGGCAMGENEADVQKWWEWVGDRL</sequence>
<dbReference type="InterPro" id="IPR027417">
    <property type="entry name" value="P-loop_NTPase"/>
</dbReference>
<keyword evidence="6" id="KW-0256">Endoplasmic reticulum</keyword>
<evidence type="ECO:0000256" key="10">
    <source>
        <dbReference type="ARBA" id="ARBA00023170"/>
    </source>
</evidence>
<organism evidence="12">
    <name type="scientific">Pseudogymnoascus destructans</name>
    <dbReference type="NCBI Taxonomy" id="655981"/>
    <lineage>
        <taxon>Eukaryota</taxon>
        <taxon>Fungi</taxon>
        <taxon>Dikarya</taxon>
        <taxon>Ascomycota</taxon>
        <taxon>Pezizomycotina</taxon>
        <taxon>Leotiomycetes</taxon>
        <taxon>Thelebolales</taxon>
        <taxon>Thelebolaceae</taxon>
        <taxon>Pseudogymnoascus</taxon>
    </lineage>
</organism>
<dbReference type="OrthoDB" id="41266at2759"/>
<gene>
    <name evidence="12" type="ORF">VC83_05890</name>
</gene>
<evidence type="ECO:0000256" key="2">
    <source>
        <dbReference type="ARBA" id="ARBA00005619"/>
    </source>
</evidence>
<evidence type="ECO:0000256" key="7">
    <source>
        <dbReference type="ARBA" id="ARBA00022989"/>
    </source>
</evidence>
<dbReference type="eggNOG" id="KOG0090">
    <property type="taxonomic scope" value="Eukaryota"/>
</dbReference>
<dbReference type="EMBL" id="KV441401">
    <property type="protein sequence ID" value="OAF57084.1"/>
    <property type="molecule type" value="Genomic_DNA"/>
</dbReference>
<comment type="subcellular location">
    <subcellularLocation>
        <location evidence="1">Endoplasmic reticulum membrane</location>
        <topology evidence="1">Single-pass membrane protein</topology>
    </subcellularLocation>
</comment>
<dbReference type="GO" id="GO:0005789">
    <property type="term" value="C:endoplasmic reticulum membrane"/>
    <property type="evidence" value="ECO:0007669"/>
    <property type="project" value="UniProtKB-SubCell"/>
</dbReference>
<reference evidence="12" key="1">
    <citation type="submission" date="2016-03" db="EMBL/GenBank/DDBJ databases">
        <title>Updated assembly of Pseudogymnoascus destructans, the fungus causing white-nose syndrome of bats.</title>
        <authorList>
            <person name="Palmer J.M."/>
            <person name="Drees K.P."/>
            <person name="Foster J.T."/>
            <person name="Lindner D.L."/>
        </authorList>
    </citation>
    <scope>NUCLEOTIDE SEQUENCE [LARGE SCALE GENOMIC DNA]</scope>
    <source>
        <strain evidence="12">20631-21</strain>
    </source>
</reference>
<proteinExistence type="inferred from homology"/>
<dbReference type="GO" id="GO:0005525">
    <property type="term" value="F:GTP binding"/>
    <property type="evidence" value="ECO:0007669"/>
    <property type="project" value="UniProtKB-KW"/>
</dbReference>
<evidence type="ECO:0000256" key="4">
    <source>
        <dbReference type="ARBA" id="ARBA00022692"/>
    </source>
</evidence>
<protein>
    <recommendedName>
        <fullName evidence="3">Signal recognition particle receptor subunit beta</fullName>
    </recommendedName>
</protein>